<dbReference type="SUPFAM" id="SSF56281">
    <property type="entry name" value="Metallo-hydrolase/oxidoreductase"/>
    <property type="match status" value="1"/>
</dbReference>
<dbReference type="InterPro" id="IPR011108">
    <property type="entry name" value="RMMBL"/>
</dbReference>
<feature type="non-terminal residue" evidence="2">
    <location>
        <position position="1"/>
    </location>
</feature>
<protein>
    <submittedName>
        <fullName evidence="2">MBL fold metallo-hydrolase</fullName>
    </submittedName>
</protein>
<reference evidence="2 3" key="1">
    <citation type="submission" date="2020-04" db="EMBL/GenBank/DDBJ databases">
        <title>Whole-genome sequencing of Vibrio spp. from China reveals different genetic environments of blaCTX-M-14 among diverse lineages.</title>
        <authorList>
            <person name="Zheng Z."/>
            <person name="Ye L."/>
            <person name="Chen S."/>
        </authorList>
    </citation>
    <scope>NUCLEOTIDE SEQUENCE [LARGE SCALE GENOMIC DNA]</scope>
    <source>
        <strain evidence="2 3">Vb0574</strain>
    </source>
</reference>
<dbReference type="AlphaFoldDB" id="A0A7Y0SAP2"/>
<dbReference type="GO" id="GO:0016787">
    <property type="term" value="F:hydrolase activity"/>
    <property type="evidence" value="ECO:0007669"/>
    <property type="project" value="UniProtKB-KW"/>
</dbReference>
<name>A0A7Y0SAP2_VIBPH</name>
<sequence length="68" mass="7723">LIEGRRVKVKAQVHTMSGYSAHADMNDLIQFVTAIPTHPKEVHLIHGEEDSKRYLHTQLINLGYTSIL</sequence>
<dbReference type="Proteomes" id="UP000555836">
    <property type="component" value="Unassembled WGS sequence"/>
</dbReference>
<keyword evidence="2" id="KW-0378">Hydrolase</keyword>
<dbReference type="Gene3D" id="3.40.50.10890">
    <property type="match status" value="1"/>
</dbReference>
<organism evidence="2 3">
    <name type="scientific">Vibrio parahaemolyticus</name>
    <dbReference type="NCBI Taxonomy" id="670"/>
    <lineage>
        <taxon>Bacteria</taxon>
        <taxon>Pseudomonadati</taxon>
        <taxon>Pseudomonadota</taxon>
        <taxon>Gammaproteobacteria</taxon>
        <taxon>Vibrionales</taxon>
        <taxon>Vibrionaceae</taxon>
        <taxon>Vibrio</taxon>
    </lineage>
</organism>
<comment type="caution">
    <text evidence="2">The sequence shown here is derived from an EMBL/GenBank/DDBJ whole genome shotgun (WGS) entry which is preliminary data.</text>
</comment>
<gene>
    <name evidence="2" type="ORF">HKB21_28025</name>
</gene>
<proteinExistence type="predicted"/>
<dbReference type="InterPro" id="IPR036866">
    <property type="entry name" value="RibonucZ/Hydroxyglut_hydro"/>
</dbReference>
<accession>A0A7Y0SAP2</accession>
<evidence type="ECO:0000313" key="2">
    <source>
        <dbReference type="EMBL" id="NMU29460.1"/>
    </source>
</evidence>
<dbReference type="Gene3D" id="3.60.15.10">
    <property type="entry name" value="Ribonuclease Z/Hydroxyacylglutathione hydrolase-like"/>
    <property type="match status" value="1"/>
</dbReference>
<dbReference type="Pfam" id="PF07521">
    <property type="entry name" value="RMMBL"/>
    <property type="match status" value="1"/>
</dbReference>
<evidence type="ECO:0000259" key="1">
    <source>
        <dbReference type="Pfam" id="PF07521"/>
    </source>
</evidence>
<dbReference type="EMBL" id="JABCLD010002160">
    <property type="protein sequence ID" value="NMU29460.1"/>
    <property type="molecule type" value="Genomic_DNA"/>
</dbReference>
<feature type="domain" description="Zn-dependent metallo-hydrolase RNA specificity" evidence="1">
    <location>
        <begin position="6"/>
        <end position="63"/>
    </location>
</feature>
<evidence type="ECO:0000313" key="3">
    <source>
        <dbReference type="Proteomes" id="UP000555836"/>
    </source>
</evidence>